<accession>A0A6H1ZKG7</accession>
<dbReference type="EMBL" id="MT144069">
    <property type="protein sequence ID" value="QJA48054.1"/>
    <property type="molecule type" value="Genomic_DNA"/>
</dbReference>
<dbReference type="EMBL" id="MT141534">
    <property type="protein sequence ID" value="QJA65207.1"/>
    <property type="molecule type" value="Genomic_DNA"/>
</dbReference>
<dbReference type="AlphaFoldDB" id="A0A6H1ZKG7"/>
<dbReference type="Gene3D" id="3.40.640.10">
    <property type="entry name" value="Type I PLP-dependent aspartate aminotransferase-like (Major domain)"/>
    <property type="match status" value="1"/>
</dbReference>
<organism evidence="1">
    <name type="scientific">viral metagenome</name>
    <dbReference type="NCBI Taxonomy" id="1070528"/>
    <lineage>
        <taxon>unclassified sequences</taxon>
        <taxon>metagenomes</taxon>
        <taxon>organismal metagenomes</taxon>
    </lineage>
</organism>
<dbReference type="GO" id="GO:0000271">
    <property type="term" value="P:polysaccharide biosynthetic process"/>
    <property type="evidence" value="ECO:0007669"/>
    <property type="project" value="TreeGrafter"/>
</dbReference>
<reference evidence="1" key="1">
    <citation type="submission" date="2020-03" db="EMBL/GenBank/DDBJ databases">
        <title>The deep terrestrial virosphere.</title>
        <authorList>
            <person name="Holmfeldt K."/>
            <person name="Nilsson E."/>
            <person name="Simone D."/>
            <person name="Lopez-Fernandez M."/>
            <person name="Wu X."/>
            <person name="de Brujin I."/>
            <person name="Lundin D."/>
            <person name="Andersson A."/>
            <person name="Bertilsson S."/>
            <person name="Dopson M."/>
        </authorList>
    </citation>
    <scope>NUCLEOTIDE SEQUENCE</scope>
    <source>
        <strain evidence="2">MM415B00426</strain>
        <strain evidence="1">TM448A00829</strain>
    </source>
</reference>
<evidence type="ECO:0000313" key="2">
    <source>
        <dbReference type="EMBL" id="QJA65207.1"/>
    </source>
</evidence>
<dbReference type="PIRSF" id="PIRSF000390">
    <property type="entry name" value="PLP_StrS"/>
    <property type="match status" value="1"/>
</dbReference>
<dbReference type="GO" id="GO:0030170">
    <property type="term" value="F:pyridoxal phosphate binding"/>
    <property type="evidence" value="ECO:0007669"/>
    <property type="project" value="TreeGrafter"/>
</dbReference>
<dbReference type="InterPro" id="IPR015421">
    <property type="entry name" value="PyrdxlP-dep_Trfase_major"/>
</dbReference>
<name>A0A6H1ZKG7_9ZZZZ</name>
<dbReference type="PANTHER" id="PTHR30244:SF34">
    <property type="entry name" value="DTDP-4-AMINO-4,6-DIDEOXYGALACTOSE TRANSAMINASE"/>
    <property type="match status" value="1"/>
</dbReference>
<keyword evidence="1" id="KW-0032">Aminotransferase</keyword>
<dbReference type="GO" id="GO:0008483">
    <property type="term" value="F:transaminase activity"/>
    <property type="evidence" value="ECO:0007669"/>
    <property type="project" value="UniProtKB-KW"/>
</dbReference>
<dbReference type="PANTHER" id="PTHR30244">
    <property type="entry name" value="TRANSAMINASE"/>
    <property type="match status" value="1"/>
</dbReference>
<keyword evidence="1" id="KW-0808">Transferase</keyword>
<dbReference type="InterPro" id="IPR015424">
    <property type="entry name" value="PyrdxlP-dep_Trfase"/>
</dbReference>
<dbReference type="Pfam" id="PF01041">
    <property type="entry name" value="DegT_DnrJ_EryC1"/>
    <property type="match status" value="1"/>
</dbReference>
<evidence type="ECO:0000313" key="1">
    <source>
        <dbReference type="EMBL" id="QJA48054.1"/>
    </source>
</evidence>
<dbReference type="SUPFAM" id="SSF53383">
    <property type="entry name" value="PLP-dependent transferases"/>
    <property type="match status" value="1"/>
</dbReference>
<gene>
    <name evidence="2" type="ORF">MM415B00426_0013</name>
    <name evidence="1" type="ORF">TM448A00829_0007</name>
</gene>
<sequence>MIPFNRTSTKLSKKELKEIKHIIEGGQVVRGKNISLLEKHFEEKFNVKHAIACSNCTSGLTIALNAIDTRDKTVALPAFTWYSTSYAVKCSGAEPVFCDINPDTFFIDENNIPDECETVIVVDTFGSEANVKTNRLKTIYDAAHGYGLSNLGQRGLIEVVSLSFTKVVTGMQGGVILTDCKSLAYRMREAVDKYAKLTEINALVALNNVAKYSTVLNERLRVVNMYENLIKVEHDIQYVQYDTNWSVYSILLRDKKTRDSVANNLTKNEIGYKIYYTPLDYKQNTADIYRRIIALPIYDGLSNSDVEFISKCINEVG</sequence>
<proteinExistence type="predicted"/>
<dbReference type="InterPro" id="IPR000653">
    <property type="entry name" value="DegT/StrS_aminotransferase"/>
</dbReference>
<protein>
    <submittedName>
        <fullName evidence="1">Putative DegT/DnrJ/EryC1/StrS aminotransferase family protein</fullName>
    </submittedName>
</protein>